<dbReference type="GO" id="GO:0020037">
    <property type="term" value="F:heme binding"/>
    <property type="evidence" value="ECO:0007669"/>
    <property type="project" value="TreeGrafter"/>
</dbReference>
<dbReference type="Pfam" id="PF01292">
    <property type="entry name" value="Ni_hydr_CYTB"/>
    <property type="match status" value="1"/>
</dbReference>
<dbReference type="RefSeq" id="WP_157033013.1">
    <property type="nucleotide sequence ID" value="NZ_BBWU01000052.1"/>
</dbReference>
<dbReference type="GO" id="GO:0009055">
    <property type="term" value="F:electron transfer activity"/>
    <property type="evidence" value="ECO:0007669"/>
    <property type="project" value="InterPro"/>
</dbReference>
<keyword evidence="5 6" id="KW-0472">Membrane</keyword>
<keyword evidence="4 6" id="KW-1133">Transmembrane helix</keyword>
<accession>A0A0E9MU08</accession>
<sequence length="284" mass="32495">MDGEALDERGIDRVEPERTRLIYRHTLGTRIWHWVNAVTIFVLLMSGAMIFNAHPRLYWGQYGANFDRAWLEISADDRGGYLKLGDRRFDTDGVLGRWEDKDGSIRNNAFPYWATIPSGYDLAHARRWHLTFALVLAFGLLFFLIASLFNRHIQKDFLLKWREVGPANLWHDVVEHLKLRFDNPDDPGGFNILQKLSYLIVIFVLIPLAIFTGLTMSPGMDAAWPWMLDLFGGRQSARSIHFIVASLILLFILVHLVLVLLAGPLNGVRGMISGWLRVPAGEER</sequence>
<comment type="caution">
    <text evidence="8">The sequence shown here is derived from an EMBL/GenBank/DDBJ whole genome shotgun (WGS) entry which is preliminary data.</text>
</comment>
<dbReference type="AlphaFoldDB" id="A0A0E9MU08"/>
<evidence type="ECO:0000256" key="2">
    <source>
        <dbReference type="ARBA" id="ARBA00022475"/>
    </source>
</evidence>
<dbReference type="PANTHER" id="PTHR30485">
    <property type="entry name" value="NI/FE-HYDROGENASE 1 B-TYPE CYTOCHROME SUBUNIT"/>
    <property type="match status" value="1"/>
</dbReference>
<feature type="transmembrane region" description="Helical" evidence="6">
    <location>
        <begin position="240"/>
        <end position="262"/>
    </location>
</feature>
<evidence type="ECO:0000313" key="8">
    <source>
        <dbReference type="EMBL" id="GAO40896.1"/>
    </source>
</evidence>
<name>A0A0E9MU08_9SPHN</name>
<evidence type="ECO:0000256" key="4">
    <source>
        <dbReference type="ARBA" id="ARBA00022989"/>
    </source>
</evidence>
<feature type="domain" description="Cytochrome b561 bacterial/Ni-hydrogenase" evidence="7">
    <location>
        <begin position="24"/>
        <end position="274"/>
    </location>
</feature>
<evidence type="ECO:0000256" key="1">
    <source>
        <dbReference type="ARBA" id="ARBA00004651"/>
    </source>
</evidence>
<protein>
    <submittedName>
        <fullName evidence="8">Putative cytochrome b561</fullName>
    </submittedName>
</protein>
<dbReference type="SUPFAM" id="SSF81342">
    <property type="entry name" value="Transmembrane di-heme cytochromes"/>
    <property type="match status" value="1"/>
</dbReference>
<proteinExistence type="predicted"/>
<evidence type="ECO:0000259" key="7">
    <source>
        <dbReference type="Pfam" id="PF01292"/>
    </source>
</evidence>
<comment type="subcellular location">
    <subcellularLocation>
        <location evidence="1">Cell membrane</location>
        <topology evidence="1">Multi-pass membrane protein</topology>
    </subcellularLocation>
</comment>
<feature type="transmembrane region" description="Helical" evidence="6">
    <location>
        <begin position="31"/>
        <end position="51"/>
    </location>
</feature>
<dbReference type="EMBL" id="BBWU01000052">
    <property type="protein sequence ID" value="GAO40896.1"/>
    <property type="molecule type" value="Genomic_DNA"/>
</dbReference>
<dbReference type="InterPro" id="IPR051542">
    <property type="entry name" value="Hydrogenase_cytochrome"/>
</dbReference>
<dbReference type="GO" id="GO:0022904">
    <property type="term" value="P:respiratory electron transport chain"/>
    <property type="evidence" value="ECO:0007669"/>
    <property type="project" value="InterPro"/>
</dbReference>
<gene>
    <name evidence="8" type="ORF">SCH01S_52_00790</name>
</gene>
<evidence type="ECO:0000256" key="3">
    <source>
        <dbReference type="ARBA" id="ARBA00022692"/>
    </source>
</evidence>
<dbReference type="OrthoDB" id="9781740at2"/>
<organism evidence="8 9">
    <name type="scientific">Sphingomonas changbaiensis NBRC 104936</name>
    <dbReference type="NCBI Taxonomy" id="1219043"/>
    <lineage>
        <taxon>Bacteria</taxon>
        <taxon>Pseudomonadati</taxon>
        <taxon>Pseudomonadota</taxon>
        <taxon>Alphaproteobacteria</taxon>
        <taxon>Sphingomonadales</taxon>
        <taxon>Sphingomonadaceae</taxon>
        <taxon>Sphingomonas</taxon>
    </lineage>
</organism>
<evidence type="ECO:0000313" key="9">
    <source>
        <dbReference type="Proteomes" id="UP000033202"/>
    </source>
</evidence>
<keyword evidence="2" id="KW-1003">Cell membrane</keyword>
<dbReference type="PANTHER" id="PTHR30485:SF1">
    <property type="entry name" value="CYTOCHROME YDHU-RELATED"/>
    <property type="match status" value="1"/>
</dbReference>
<dbReference type="Gene3D" id="1.20.950.20">
    <property type="entry name" value="Transmembrane di-heme cytochromes, Chain C"/>
    <property type="match status" value="1"/>
</dbReference>
<dbReference type="GO" id="GO:0005886">
    <property type="term" value="C:plasma membrane"/>
    <property type="evidence" value="ECO:0007669"/>
    <property type="project" value="UniProtKB-SubCell"/>
</dbReference>
<dbReference type="InterPro" id="IPR011577">
    <property type="entry name" value="Cyt_b561_bac/Ni-Hgenase"/>
</dbReference>
<feature type="transmembrane region" description="Helical" evidence="6">
    <location>
        <begin position="198"/>
        <end position="220"/>
    </location>
</feature>
<keyword evidence="3 6" id="KW-0812">Transmembrane</keyword>
<keyword evidence="9" id="KW-1185">Reference proteome</keyword>
<evidence type="ECO:0000256" key="6">
    <source>
        <dbReference type="SAM" id="Phobius"/>
    </source>
</evidence>
<feature type="transmembrane region" description="Helical" evidence="6">
    <location>
        <begin position="128"/>
        <end position="149"/>
    </location>
</feature>
<dbReference type="STRING" id="1219043.SCH01S_52_00790"/>
<dbReference type="Proteomes" id="UP000033202">
    <property type="component" value="Unassembled WGS sequence"/>
</dbReference>
<reference evidence="8 9" key="1">
    <citation type="submission" date="2015-04" db="EMBL/GenBank/DDBJ databases">
        <title>Whole genome shotgun sequence of Sphingomonas changbaiensis NBRC 104936.</title>
        <authorList>
            <person name="Katano-Makiyama Y."/>
            <person name="Hosoyama A."/>
            <person name="Hashimoto M."/>
            <person name="Noguchi M."/>
            <person name="Tsuchikane K."/>
            <person name="Ohji S."/>
            <person name="Yamazoe A."/>
            <person name="Ichikawa N."/>
            <person name="Kimura A."/>
            <person name="Fujita N."/>
        </authorList>
    </citation>
    <scope>NUCLEOTIDE SEQUENCE [LARGE SCALE GENOMIC DNA]</scope>
    <source>
        <strain evidence="8 9">NBRC 104936</strain>
    </source>
</reference>
<evidence type="ECO:0000256" key="5">
    <source>
        <dbReference type="ARBA" id="ARBA00023136"/>
    </source>
</evidence>
<dbReference type="InterPro" id="IPR016174">
    <property type="entry name" value="Di-haem_cyt_TM"/>
</dbReference>